<proteinExistence type="inferred from homology"/>
<evidence type="ECO:0000313" key="2">
    <source>
        <dbReference type="EMBL" id="ORJ25372.1"/>
    </source>
</evidence>
<dbReference type="STRING" id="1646377.BS640_11205"/>
<dbReference type="Proteomes" id="UP000192536">
    <property type="component" value="Unassembled WGS sequence"/>
</dbReference>
<dbReference type="SUPFAM" id="SSF53271">
    <property type="entry name" value="PRTase-like"/>
    <property type="match status" value="1"/>
</dbReference>
<name>A0A1X0WF36_9GAMM</name>
<dbReference type="Gene3D" id="3.40.50.2020">
    <property type="match status" value="1"/>
</dbReference>
<keyword evidence="3" id="KW-1185">Reference proteome</keyword>
<protein>
    <submittedName>
        <fullName evidence="2">Amidophosphoribosyltransferase</fullName>
    </submittedName>
</protein>
<dbReference type="GO" id="GO:0016757">
    <property type="term" value="F:glycosyltransferase activity"/>
    <property type="evidence" value="ECO:0007669"/>
    <property type="project" value="UniProtKB-KW"/>
</dbReference>
<evidence type="ECO:0000313" key="3">
    <source>
        <dbReference type="Proteomes" id="UP000192536"/>
    </source>
</evidence>
<dbReference type="CDD" id="cd06223">
    <property type="entry name" value="PRTases_typeI"/>
    <property type="match status" value="1"/>
</dbReference>
<comment type="similarity">
    <text evidence="1">Belongs to the ComF/GntX family.</text>
</comment>
<evidence type="ECO:0000256" key="1">
    <source>
        <dbReference type="ARBA" id="ARBA00008007"/>
    </source>
</evidence>
<reference evidence="2 3" key="1">
    <citation type="journal article" date="2017" name="Int. J. Syst. Evol. Microbiol.">
        <title>Rouxiella badensis sp. nov. and Rouxiella silvae sp. nov. isolated from peat bog soil in Germany and emendation of the genus description.</title>
        <authorList>
            <person name="Le Fleche-Mateos A."/>
            <person name="Kugler J.H."/>
            <person name="Hansen S.H."/>
            <person name="Syldatk C."/>
            <person name="Hausmann R."/>
            <person name="Lomprez F."/>
            <person name="Vandenbogaert M."/>
            <person name="Manuguerra J.C."/>
            <person name="Grimont P.A."/>
        </authorList>
    </citation>
    <scope>NUCLEOTIDE SEQUENCE [LARGE SCALE GENOMIC DNA]</scope>
    <source>
        <strain evidence="2 3">DSM 100043</strain>
    </source>
</reference>
<dbReference type="InterPro" id="IPR029057">
    <property type="entry name" value="PRTase-like"/>
</dbReference>
<keyword evidence="2" id="KW-0808">Transferase</keyword>
<dbReference type="InterPro" id="IPR051910">
    <property type="entry name" value="ComF/GntX_DNA_util-trans"/>
</dbReference>
<dbReference type="InterPro" id="IPR000836">
    <property type="entry name" value="PRTase_dom"/>
</dbReference>
<dbReference type="PANTHER" id="PTHR47505">
    <property type="entry name" value="DNA UTILIZATION PROTEIN YHGH"/>
    <property type="match status" value="1"/>
</dbReference>
<organism evidence="2 3">
    <name type="scientific">Rouxiella badensis</name>
    <dbReference type="NCBI Taxonomy" id="1646377"/>
    <lineage>
        <taxon>Bacteria</taxon>
        <taxon>Pseudomonadati</taxon>
        <taxon>Pseudomonadota</taxon>
        <taxon>Gammaproteobacteria</taxon>
        <taxon>Enterobacterales</taxon>
        <taxon>Yersiniaceae</taxon>
        <taxon>Rouxiella</taxon>
    </lineage>
</organism>
<dbReference type="EMBL" id="MRWE01000016">
    <property type="protein sequence ID" value="ORJ25372.1"/>
    <property type="molecule type" value="Genomic_DNA"/>
</dbReference>
<comment type="caution">
    <text evidence="2">The sequence shown here is derived from an EMBL/GenBank/DDBJ whole genome shotgun (WGS) entry which is preliminary data.</text>
</comment>
<keyword evidence="2" id="KW-0328">Glycosyltransferase</keyword>
<dbReference type="AlphaFoldDB" id="A0A1X0WF36"/>
<dbReference type="RefSeq" id="WP_017492307.1">
    <property type="nucleotide sequence ID" value="NZ_CP049603.1"/>
</dbReference>
<gene>
    <name evidence="2" type="ORF">BS640_11205</name>
</gene>
<dbReference type="NCBIfam" id="NF008616">
    <property type="entry name" value="PRK11595.1"/>
    <property type="match status" value="1"/>
</dbReference>
<dbReference type="PANTHER" id="PTHR47505:SF1">
    <property type="entry name" value="DNA UTILIZATION PROTEIN YHGH"/>
    <property type="match status" value="1"/>
</dbReference>
<sequence>MLTIASRCWLCQQPLHIARHGLCNLCIRHFPPLPLCCPRCGLPSGSALQSCGRCLIKPPAWQSLIFAGVYLPPLSTLLLRLKFSSTPELAEPLARLLLLRWLERWRDGNVVRPNTILSVPLHLHRHRQRGYNQAELLARPLARWLGCEYLPYALERCRATPPQQQLSETERKLNLKRAFCCKQDLEGKHIALIDDVVTTGSTISEVSKILNKNNIASLQVWCICRTL</sequence>
<dbReference type="GeneID" id="93568399"/>
<accession>A0A1X0WF36</accession>